<gene>
    <name evidence="2" type="ORF">GXW71_20600</name>
</gene>
<feature type="domain" description="BPL/LPL catalytic" evidence="1">
    <location>
        <begin position="8"/>
        <end position="191"/>
    </location>
</feature>
<evidence type="ECO:0000313" key="3">
    <source>
        <dbReference type="Proteomes" id="UP001196870"/>
    </source>
</evidence>
<dbReference type="Pfam" id="PF16917">
    <property type="entry name" value="BPL_LplA_LipB_2"/>
    <property type="match status" value="1"/>
</dbReference>
<proteinExistence type="predicted"/>
<dbReference type="EMBL" id="JAAGBB010000026">
    <property type="protein sequence ID" value="MBR0666772.1"/>
    <property type="molecule type" value="Genomic_DNA"/>
</dbReference>
<name>A0ABS5F2J9_9PROT</name>
<comment type="caution">
    <text evidence="2">The sequence shown here is derived from an EMBL/GenBank/DDBJ whole genome shotgun (WGS) entry which is preliminary data.</text>
</comment>
<protein>
    <recommendedName>
        <fullName evidence="1">BPL/LPL catalytic domain-containing protein</fullName>
    </recommendedName>
</protein>
<dbReference type="SUPFAM" id="SSF55681">
    <property type="entry name" value="Class II aaRS and biotin synthetases"/>
    <property type="match status" value="1"/>
</dbReference>
<reference evidence="3" key="1">
    <citation type="journal article" date="2021" name="Syst. Appl. Microbiol.">
        <title>Roseomonas hellenica sp. nov., isolated from roots of wild-growing Alkanna tinctoria.</title>
        <authorList>
            <person name="Rat A."/>
            <person name="Naranjo H.D."/>
            <person name="Lebbe L."/>
            <person name="Cnockaert M."/>
            <person name="Krigas N."/>
            <person name="Grigoriadou K."/>
            <person name="Maloupa E."/>
            <person name="Willems A."/>
        </authorList>
    </citation>
    <scope>NUCLEOTIDE SEQUENCE [LARGE SCALE GENOMIC DNA]</scope>
    <source>
        <strain evidence="3">LMG 31523</strain>
    </source>
</reference>
<dbReference type="InterPro" id="IPR045864">
    <property type="entry name" value="aa-tRNA-synth_II/BPL/LPL"/>
</dbReference>
<dbReference type="RefSeq" id="WP_211854544.1">
    <property type="nucleotide sequence ID" value="NZ_JAAGBB010000026.1"/>
</dbReference>
<evidence type="ECO:0000259" key="1">
    <source>
        <dbReference type="Pfam" id="PF16917"/>
    </source>
</evidence>
<dbReference type="Proteomes" id="UP001196870">
    <property type="component" value="Unassembled WGS sequence"/>
</dbReference>
<accession>A0ABS5F2J9</accession>
<sequence>MPSGLPELPPVFDPILHLREGQDAMRRAIALAPEKGAGCLVWVSALERVEAAVVLEPEQILLAARPALLCAANALGDALVALGAPEIPVTIRWPATLLMNGAEVAALRLAAPDAAEENAVPDWLVAGFALRLAFPPAHEAGRTPDRTALQEEGYDDTTAADVVAAWARHLMANFAEWQGPDGTRRLAEKYLARLEHAPWQEGARRGIDPVSGDLVLERDGQRERIPLAAALELAA</sequence>
<dbReference type="InterPro" id="IPR004143">
    <property type="entry name" value="BPL_LPL_catalytic"/>
</dbReference>
<keyword evidence="3" id="KW-1185">Reference proteome</keyword>
<evidence type="ECO:0000313" key="2">
    <source>
        <dbReference type="EMBL" id="MBR0666772.1"/>
    </source>
</evidence>
<dbReference type="Gene3D" id="3.30.930.10">
    <property type="entry name" value="Bira Bifunctional Protein, Domain 2"/>
    <property type="match status" value="1"/>
</dbReference>
<organism evidence="2 3">
    <name type="scientific">Plastoroseomonas hellenica</name>
    <dbReference type="NCBI Taxonomy" id="2687306"/>
    <lineage>
        <taxon>Bacteria</taxon>
        <taxon>Pseudomonadati</taxon>
        <taxon>Pseudomonadota</taxon>
        <taxon>Alphaproteobacteria</taxon>
        <taxon>Acetobacterales</taxon>
        <taxon>Acetobacteraceae</taxon>
        <taxon>Plastoroseomonas</taxon>
    </lineage>
</organism>